<dbReference type="EMBL" id="JASWJB010000048">
    <property type="protein sequence ID" value="KAK2605984.1"/>
    <property type="molecule type" value="Genomic_DNA"/>
</dbReference>
<dbReference type="Proteomes" id="UP001251528">
    <property type="component" value="Unassembled WGS sequence"/>
</dbReference>
<evidence type="ECO:0000313" key="1">
    <source>
        <dbReference type="EMBL" id="KAK2605984.1"/>
    </source>
</evidence>
<comment type="caution">
    <text evidence="1">The sequence shown here is derived from an EMBL/GenBank/DDBJ whole genome shotgun (WGS) entry which is preliminary data.</text>
</comment>
<gene>
    <name evidence="1" type="ORF">QQS21_003610</name>
</gene>
<name>A0AAJ0CSZ0_9HYPO</name>
<sequence length="171" mass="19359">MDGCILMRRYQEERERWLLVTSIVDKHVETQTADTTAHILSAYIRLSGWLATIQIQRDGLQMDWNIFANGSWNKDDGHYLALDSDVPTDQVHALAVIVDKAESQPPAAVFLLLQPTGVAKGQFYRIGTLYATLESLGIEGRDYNALGKLKNEPWLQFESKNELGVYTLVIY</sequence>
<accession>A0AAJ0CSZ0</accession>
<protein>
    <submittedName>
        <fullName evidence="1">Uncharacterized protein</fullName>
    </submittedName>
</protein>
<organism evidence="1 2">
    <name type="scientific">Conoideocrella luteorostrata</name>
    <dbReference type="NCBI Taxonomy" id="1105319"/>
    <lineage>
        <taxon>Eukaryota</taxon>
        <taxon>Fungi</taxon>
        <taxon>Dikarya</taxon>
        <taxon>Ascomycota</taxon>
        <taxon>Pezizomycotina</taxon>
        <taxon>Sordariomycetes</taxon>
        <taxon>Hypocreomycetidae</taxon>
        <taxon>Hypocreales</taxon>
        <taxon>Clavicipitaceae</taxon>
        <taxon>Conoideocrella</taxon>
    </lineage>
</organism>
<reference evidence="1" key="1">
    <citation type="submission" date="2023-06" db="EMBL/GenBank/DDBJ databases">
        <title>Conoideocrella luteorostrata (Hypocreales: Clavicipitaceae), a potential biocontrol fungus for elongate hemlock scale in United States Christmas tree production areas.</title>
        <authorList>
            <person name="Barrett H."/>
            <person name="Lovett B."/>
            <person name="Macias A.M."/>
            <person name="Stajich J.E."/>
            <person name="Kasson M.T."/>
        </authorList>
    </citation>
    <scope>NUCLEOTIDE SEQUENCE</scope>
    <source>
        <strain evidence="1">ARSEF 14590</strain>
    </source>
</reference>
<keyword evidence="2" id="KW-1185">Reference proteome</keyword>
<proteinExistence type="predicted"/>
<evidence type="ECO:0000313" key="2">
    <source>
        <dbReference type="Proteomes" id="UP001251528"/>
    </source>
</evidence>
<dbReference type="AlphaFoldDB" id="A0AAJ0CSZ0"/>